<sequence length="35" mass="3867">METKIVVRGFLRGLGAMALVVFVTLVILTLYQAWG</sequence>
<gene>
    <name evidence="2" type="ORF">LCGC14_1339300</name>
</gene>
<keyword evidence="1" id="KW-1133">Transmembrane helix</keyword>
<reference evidence="2" key="1">
    <citation type="journal article" date="2015" name="Nature">
        <title>Complex archaea that bridge the gap between prokaryotes and eukaryotes.</title>
        <authorList>
            <person name="Spang A."/>
            <person name="Saw J.H."/>
            <person name="Jorgensen S.L."/>
            <person name="Zaremba-Niedzwiedzka K."/>
            <person name="Martijn J."/>
            <person name="Lind A.E."/>
            <person name="van Eijk R."/>
            <person name="Schleper C."/>
            <person name="Guy L."/>
            <person name="Ettema T.J."/>
        </authorList>
    </citation>
    <scope>NUCLEOTIDE SEQUENCE</scope>
</reference>
<name>A0A0F9KDZ0_9ZZZZ</name>
<keyword evidence="1" id="KW-0812">Transmembrane</keyword>
<keyword evidence="1" id="KW-0472">Membrane</keyword>
<comment type="caution">
    <text evidence="2">The sequence shown here is derived from an EMBL/GenBank/DDBJ whole genome shotgun (WGS) entry which is preliminary data.</text>
</comment>
<protein>
    <submittedName>
        <fullName evidence="2">Uncharacterized protein</fullName>
    </submittedName>
</protein>
<organism evidence="2">
    <name type="scientific">marine sediment metagenome</name>
    <dbReference type="NCBI Taxonomy" id="412755"/>
    <lineage>
        <taxon>unclassified sequences</taxon>
        <taxon>metagenomes</taxon>
        <taxon>ecological metagenomes</taxon>
    </lineage>
</organism>
<dbReference type="AlphaFoldDB" id="A0A0F9KDZ0"/>
<proteinExistence type="predicted"/>
<evidence type="ECO:0000313" key="2">
    <source>
        <dbReference type="EMBL" id="KKM80484.1"/>
    </source>
</evidence>
<evidence type="ECO:0000256" key="1">
    <source>
        <dbReference type="SAM" id="Phobius"/>
    </source>
</evidence>
<dbReference type="EMBL" id="LAZR01008173">
    <property type="protein sequence ID" value="KKM80484.1"/>
    <property type="molecule type" value="Genomic_DNA"/>
</dbReference>
<accession>A0A0F9KDZ0</accession>
<feature type="transmembrane region" description="Helical" evidence="1">
    <location>
        <begin position="12"/>
        <end position="34"/>
    </location>
</feature>